<dbReference type="Pfam" id="PF13207">
    <property type="entry name" value="AAA_17"/>
    <property type="match status" value="1"/>
</dbReference>
<evidence type="ECO:0008006" key="3">
    <source>
        <dbReference type="Google" id="ProtNLM"/>
    </source>
</evidence>
<organism evidence="1 2">
    <name type="scientific">Candidatus Roizmanbacteria bacterium GW2011_GWC2_34_23</name>
    <dbReference type="NCBI Taxonomy" id="1618484"/>
    <lineage>
        <taxon>Bacteria</taxon>
        <taxon>Candidatus Roizmaniibacteriota</taxon>
    </lineage>
</organism>
<dbReference type="STRING" id="1618484.UR56_C0025G0013"/>
<dbReference type="Proteomes" id="UP000034004">
    <property type="component" value="Unassembled WGS sequence"/>
</dbReference>
<dbReference type="PANTHER" id="PTHR41930">
    <property type="entry name" value="UPF0200 PROTEIN MJ1399"/>
    <property type="match status" value="1"/>
</dbReference>
<name>A0A0G0DYW1_9BACT</name>
<dbReference type="SUPFAM" id="SSF52540">
    <property type="entry name" value="P-loop containing nucleoside triphosphate hydrolases"/>
    <property type="match status" value="1"/>
</dbReference>
<dbReference type="Gene3D" id="3.40.50.300">
    <property type="entry name" value="P-loop containing nucleotide triphosphate hydrolases"/>
    <property type="match status" value="1"/>
</dbReference>
<reference evidence="1 2" key="1">
    <citation type="journal article" date="2015" name="Nature">
        <title>rRNA introns, odd ribosomes, and small enigmatic genomes across a large radiation of phyla.</title>
        <authorList>
            <person name="Brown C.T."/>
            <person name="Hug L.A."/>
            <person name="Thomas B.C."/>
            <person name="Sharon I."/>
            <person name="Castelle C.J."/>
            <person name="Singh A."/>
            <person name="Wilkins M.J."/>
            <person name="Williams K.H."/>
            <person name="Banfield J.F."/>
        </authorList>
    </citation>
    <scope>NUCLEOTIDE SEQUENCE [LARGE SCALE GENOMIC DNA]</scope>
</reference>
<evidence type="ECO:0000313" key="2">
    <source>
        <dbReference type="Proteomes" id="UP000034004"/>
    </source>
</evidence>
<dbReference type="PANTHER" id="PTHR41930:SF1">
    <property type="entry name" value="DEPHOSPHO-COA KINASE"/>
    <property type="match status" value="1"/>
</dbReference>
<dbReference type="InterPro" id="IPR027417">
    <property type="entry name" value="P-loop_NTPase"/>
</dbReference>
<protein>
    <recommendedName>
        <fullName evidence="3">Dephospho-CoA kinase</fullName>
    </recommendedName>
</protein>
<dbReference type="EMBL" id="LBPR01000025">
    <property type="protein sequence ID" value="KKP60362.1"/>
    <property type="molecule type" value="Genomic_DNA"/>
</dbReference>
<dbReference type="AlphaFoldDB" id="A0A0G0DYW1"/>
<sequence length="195" mass="22570">MNFKIIGVVGQIASGKGILVNYLISHFDFISFSLSSIVHAELKKKGIKKYTRQTLQDKGDELRRRFGDDVLARRLFEAINEQKKDRIIIEGIRNPVEIEFLKKNSNFILVGVKANRELRFKRLLSRGKKWDPQTYEDFLKVDRRDIGVGQGKSGQQVGKCLAYCDYVLTNNKDLGDFDKKVEKLFIHKLFPSRFV</sequence>
<accession>A0A0G0DYW1</accession>
<evidence type="ECO:0000313" key="1">
    <source>
        <dbReference type="EMBL" id="KKP60362.1"/>
    </source>
</evidence>
<proteinExistence type="predicted"/>
<gene>
    <name evidence="1" type="ORF">UR56_C0025G0013</name>
</gene>
<comment type="caution">
    <text evidence="1">The sequence shown here is derived from an EMBL/GenBank/DDBJ whole genome shotgun (WGS) entry which is preliminary data.</text>
</comment>